<keyword evidence="4" id="KW-0408">Iron</keyword>
<feature type="domain" description="2Fe-2S ferredoxin-type" evidence="7">
    <location>
        <begin position="2"/>
        <end position="78"/>
    </location>
</feature>
<dbReference type="SUPFAM" id="SSF47741">
    <property type="entry name" value="CO dehydrogenase ISP C-domain like"/>
    <property type="match status" value="1"/>
</dbReference>
<evidence type="ECO:0000256" key="3">
    <source>
        <dbReference type="ARBA" id="ARBA00023002"/>
    </source>
</evidence>
<dbReference type="Pfam" id="PF00111">
    <property type="entry name" value="Fer2"/>
    <property type="match status" value="1"/>
</dbReference>
<keyword evidence="3" id="KW-0560">Oxidoreductase</keyword>
<gene>
    <name evidence="8" type="ORF">ACFQ34_16295</name>
</gene>
<dbReference type="SUPFAM" id="SSF54292">
    <property type="entry name" value="2Fe-2S ferredoxin-like"/>
    <property type="match status" value="1"/>
</dbReference>
<keyword evidence="1" id="KW-0001">2Fe-2S</keyword>
<keyword evidence="2" id="KW-0479">Metal-binding</keyword>
<dbReference type="InterPro" id="IPR002888">
    <property type="entry name" value="2Fe-2S-bd"/>
</dbReference>
<dbReference type="InterPro" id="IPR051452">
    <property type="entry name" value="Diverse_Oxidoreductases"/>
</dbReference>
<reference evidence="9" key="1">
    <citation type="journal article" date="2019" name="Int. J. Syst. Evol. Microbiol.">
        <title>The Global Catalogue of Microorganisms (GCM) 10K type strain sequencing project: providing services to taxonomists for standard genome sequencing and annotation.</title>
        <authorList>
            <consortium name="The Broad Institute Genomics Platform"/>
            <consortium name="The Broad Institute Genome Sequencing Center for Infectious Disease"/>
            <person name="Wu L."/>
            <person name="Ma J."/>
        </authorList>
    </citation>
    <scope>NUCLEOTIDE SEQUENCE [LARGE SCALE GENOMIC DNA]</scope>
    <source>
        <strain evidence="9">CCUG 49018</strain>
    </source>
</reference>
<dbReference type="Gene3D" id="3.10.20.30">
    <property type="match status" value="1"/>
</dbReference>
<dbReference type="Gene3D" id="1.10.150.120">
    <property type="entry name" value="[2Fe-2S]-binding domain"/>
    <property type="match status" value="1"/>
</dbReference>
<feature type="compositionally biased region" description="Low complexity" evidence="6">
    <location>
        <begin position="185"/>
        <end position="200"/>
    </location>
</feature>
<dbReference type="InterPro" id="IPR036010">
    <property type="entry name" value="2Fe-2S_ferredoxin-like_sf"/>
</dbReference>
<dbReference type="Proteomes" id="UP001597182">
    <property type="component" value="Unassembled WGS sequence"/>
</dbReference>
<feature type="region of interest" description="Disordered" evidence="6">
    <location>
        <begin position="181"/>
        <end position="200"/>
    </location>
</feature>
<accession>A0ABW3VKV1</accession>
<keyword evidence="5" id="KW-0411">Iron-sulfur</keyword>
<dbReference type="InterPro" id="IPR036884">
    <property type="entry name" value="2Fe-2S-bd_dom_sf"/>
</dbReference>
<dbReference type="PROSITE" id="PS51085">
    <property type="entry name" value="2FE2S_FER_2"/>
    <property type="match status" value="1"/>
</dbReference>
<dbReference type="InterPro" id="IPR001041">
    <property type="entry name" value="2Fe-2S_ferredoxin-type"/>
</dbReference>
<sequence length="200" mass="21180">MQKVCLTVNGREVSAEIDERTLLLEFVRDVAGLTGTHNGCLEARCGCCVIEVDGDVVKSCNVLAVQVDGAEVTTIEGLAPQRLAPVDHITTQSLAGMYRPLEAVRGTPDDLHPVQAAFHRCHAVQCGFCTPGMVMVLKDYLEENPEPTRDDVRRAIAGNLCRCTGYQHIVDAAMEAAAELRGDPAPEGAAHGATAAADGG</sequence>
<dbReference type="PANTHER" id="PTHR44379:SF5">
    <property type="entry name" value="OXIDOREDUCTASE WITH IRON-SULFUR SUBUNIT"/>
    <property type="match status" value="1"/>
</dbReference>
<evidence type="ECO:0000256" key="6">
    <source>
        <dbReference type="SAM" id="MobiDB-lite"/>
    </source>
</evidence>
<dbReference type="InterPro" id="IPR012675">
    <property type="entry name" value="Beta-grasp_dom_sf"/>
</dbReference>
<protein>
    <submittedName>
        <fullName evidence="8">(2Fe-2S)-binding protein</fullName>
    </submittedName>
</protein>
<evidence type="ECO:0000313" key="9">
    <source>
        <dbReference type="Proteomes" id="UP001597182"/>
    </source>
</evidence>
<organism evidence="8 9">
    <name type="scientific">Pseudonocardia benzenivorans</name>
    <dbReference type="NCBI Taxonomy" id="228005"/>
    <lineage>
        <taxon>Bacteria</taxon>
        <taxon>Bacillati</taxon>
        <taxon>Actinomycetota</taxon>
        <taxon>Actinomycetes</taxon>
        <taxon>Pseudonocardiales</taxon>
        <taxon>Pseudonocardiaceae</taxon>
        <taxon>Pseudonocardia</taxon>
    </lineage>
</organism>
<evidence type="ECO:0000256" key="5">
    <source>
        <dbReference type="ARBA" id="ARBA00023014"/>
    </source>
</evidence>
<dbReference type="RefSeq" id="WP_013678130.1">
    <property type="nucleotide sequence ID" value="NZ_BAABKS010000029.1"/>
</dbReference>
<dbReference type="EMBL" id="JBHTMB010000141">
    <property type="protein sequence ID" value="MFD1234854.1"/>
    <property type="molecule type" value="Genomic_DNA"/>
</dbReference>
<evidence type="ECO:0000313" key="8">
    <source>
        <dbReference type="EMBL" id="MFD1234854.1"/>
    </source>
</evidence>
<evidence type="ECO:0000259" key="7">
    <source>
        <dbReference type="PROSITE" id="PS51085"/>
    </source>
</evidence>
<evidence type="ECO:0000256" key="2">
    <source>
        <dbReference type="ARBA" id="ARBA00022723"/>
    </source>
</evidence>
<dbReference type="Pfam" id="PF01799">
    <property type="entry name" value="Fer2_2"/>
    <property type="match status" value="1"/>
</dbReference>
<evidence type="ECO:0000256" key="1">
    <source>
        <dbReference type="ARBA" id="ARBA00022714"/>
    </source>
</evidence>
<evidence type="ECO:0000256" key="4">
    <source>
        <dbReference type="ARBA" id="ARBA00023004"/>
    </source>
</evidence>
<comment type="caution">
    <text evidence="8">The sequence shown here is derived from an EMBL/GenBank/DDBJ whole genome shotgun (WGS) entry which is preliminary data.</text>
</comment>
<keyword evidence="9" id="KW-1185">Reference proteome</keyword>
<proteinExistence type="predicted"/>
<dbReference type="PANTHER" id="PTHR44379">
    <property type="entry name" value="OXIDOREDUCTASE WITH IRON-SULFUR SUBUNIT"/>
    <property type="match status" value="1"/>
</dbReference>
<name>A0ABW3VKV1_9PSEU</name>